<dbReference type="PANTHER" id="PTHR30055">
    <property type="entry name" value="HTH-TYPE TRANSCRIPTIONAL REGULATOR RUTR"/>
    <property type="match status" value="1"/>
</dbReference>
<proteinExistence type="predicted"/>
<keyword evidence="2 4" id="KW-0238">DNA-binding</keyword>
<feature type="domain" description="HTH tetR-type" evidence="6">
    <location>
        <begin position="72"/>
        <end position="132"/>
    </location>
</feature>
<dbReference type="InterPro" id="IPR011075">
    <property type="entry name" value="TetR_C"/>
</dbReference>
<dbReference type="InterPro" id="IPR001647">
    <property type="entry name" value="HTH_TetR"/>
</dbReference>
<dbReference type="EMBL" id="MVHP01000014">
    <property type="protein sequence ID" value="ORA65419.1"/>
    <property type="molecule type" value="Genomic_DNA"/>
</dbReference>
<dbReference type="AlphaFoldDB" id="A0A1X0CZM5"/>
<keyword evidence="1" id="KW-0805">Transcription regulation</keyword>
<dbReference type="Proteomes" id="UP000192772">
    <property type="component" value="Unassembled WGS sequence"/>
</dbReference>
<protein>
    <recommendedName>
        <fullName evidence="6">HTH tetR-type domain-containing protein</fullName>
    </recommendedName>
</protein>
<evidence type="ECO:0000256" key="1">
    <source>
        <dbReference type="ARBA" id="ARBA00023015"/>
    </source>
</evidence>
<dbReference type="GO" id="GO:0000976">
    <property type="term" value="F:transcription cis-regulatory region binding"/>
    <property type="evidence" value="ECO:0007669"/>
    <property type="project" value="TreeGrafter"/>
</dbReference>
<name>A0A1X0CZM5_9MYCO</name>
<dbReference type="GO" id="GO:0003700">
    <property type="term" value="F:DNA-binding transcription factor activity"/>
    <property type="evidence" value="ECO:0007669"/>
    <property type="project" value="TreeGrafter"/>
</dbReference>
<dbReference type="Pfam" id="PF00440">
    <property type="entry name" value="TetR_N"/>
    <property type="match status" value="1"/>
</dbReference>
<evidence type="ECO:0000256" key="5">
    <source>
        <dbReference type="SAM" id="MobiDB-lite"/>
    </source>
</evidence>
<evidence type="ECO:0000256" key="2">
    <source>
        <dbReference type="ARBA" id="ARBA00023125"/>
    </source>
</evidence>
<keyword evidence="3" id="KW-0804">Transcription</keyword>
<evidence type="ECO:0000259" key="6">
    <source>
        <dbReference type="PROSITE" id="PS50977"/>
    </source>
</evidence>
<feature type="region of interest" description="Disordered" evidence="5">
    <location>
        <begin position="1"/>
        <end position="45"/>
    </location>
</feature>
<reference evidence="7 8" key="1">
    <citation type="submission" date="2017-02" db="EMBL/GenBank/DDBJ databases">
        <title>The new phylogeny of genus Mycobacterium.</title>
        <authorList>
            <person name="Tortoli E."/>
            <person name="Trovato A."/>
            <person name="Cirillo D.M."/>
        </authorList>
    </citation>
    <scope>NUCLEOTIDE SEQUENCE [LARGE SCALE GENOMIC DNA]</scope>
    <source>
        <strain evidence="7 8">FI-09383</strain>
    </source>
</reference>
<evidence type="ECO:0000256" key="4">
    <source>
        <dbReference type="PROSITE-ProRule" id="PRU00335"/>
    </source>
</evidence>
<dbReference type="OrthoDB" id="9796019at2"/>
<sequence length="252" mass="27759">MAVLRRGRGRHVDLPAHPRARRSRASVHLRGHRPVPERGPRPHRPLHRVLRRRPGAVLTRCADAGPGRPRDTQRHEAVLAATRELLDERGYTALTFSDVAKRAGVTRQLVYRWWAVKASLVSEALFAWGTPEWPTTFRGPLEADVEMFVHAIVDYACRPDVRAGIAGLMADADPDTALPGLVDGLLAPLRASLAALVEAGVRRGDTRTDIDIDLTLNTIRGAVTMHLLADQTPPDVVTGHIAQLMTWALTRP</sequence>
<dbReference type="PRINTS" id="PR00455">
    <property type="entry name" value="HTHTETR"/>
</dbReference>
<dbReference type="InterPro" id="IPR050109">
    <property type="entry name" value="HTH-type_TetR-like_transc_reg"/>
</dbReference>
<feature type="compositionally biased region" description="Basic residues" evidence="5">
    <location>
        <begin position="18"/>
        <end position="33"/>
    </location>
</feature>
<dbReference type="InterPro" id="IPR009057">
    <property type="entry name" value="Homeodomain-like_sf"/>
</dbReference>
<dbReference type="PROSITE" id="PS50977">
    <property type="entry name" value="HTH_TETR_2"/>
    <property type="match status" value="1"/>
</dbReference>
<evidence type="ECO:0000313" key="7">
    <source>
        <dbReference type="EMBL" id="ORA65419.1"/>
    </source>
</evidence>
<dbReference type="STRING" id="81858.BST23_13645"/>
<comment type="caution">
    <text evidence="7">The sequence shown here is derived from an EMBL/GenBank/DDBJ whole genome shotgun (WGS) entry which is preliminary data.</text>
</comment>
<gene>
    <name evidence="7" type="ORF">BST23_13645</name>
</gene>
<dbReference type="PANTHER" id="PTHR30055:SF148">
    <property type="entry name" value="TETR-FAMILY TRANSCRIPTIONAL REGULATOR"/>
    <property type="match status" value="1"/>
</dbReference>
<dbReference type="SUPFAM" id="SSF48498">
    <property type="entry name" value="Tetracyclin repressor-like, C-terminal domain"/>
    <property type="match status" value="1"/>
</dbReference>
<dbReference type="Gene3D" id="1.10.10.60">
    <property type="entry name" value="Homeodomain-like"/>
    <property type="match status" value="1"/>
</dbReference>
<organism evidence="7 8">
    <name type="scientific">Mycolicibacterium elephantis</name>
    <dbReference type="NCBI Taxonomy" id="81858"/>
    <lineage>
        <taxon>Bacteria</taxon>
        <taxon>Bacillati</taxon>
        <taxon>Actinomycetota</taxon>
        <taxon>Actinomycetes</taxon>
        <taxon>Mycobacteriales</taxon>
        <taxon>Mycobacteriaceae</taxon>
        <taxon>Mycolicibacterium</taxon>
    </lineage>
</organism>
<dbReference type="SUPFAM" id="SSF46689">
    <property type="entry name" value="Homeodomain-like"/>
    <property type="match status" value="1"/>
</dbReference>
<dbReference type="Pfam" id="PF16859">
    <property type="entry name" value="TetR_C_11"/>
    <property type="match status" value="1"/>
</dbReference>
<evidence type="ECO:0000313" key="8">
    <source>
        <dbReference type="Proteomes" id="UP000192772"/>
    </source>
</evidence>
<evidence type="ECO:0000256" key="3">
    <source>
        <dbReference type="ARBA" id="ARBA00023163"/>
    </source>
</evidence>
<dbReference type="Gene3D" id="1.10.357.10">
    <property type="entry name" value="Tetracycline Repressor, domain 2"/>
    <property type="match status" value="1"/>
</dbReference>
<accession>A0A1X0CZM5</accession>
<dbReference type="InterPro" id="IPR036271">
    <property type="entry name" value="Tet_transcr_reg_TetR-rel_C_sf"/>
</dbReference>
<feature type="DNA-binding region" description="H-T-H motif" evidence="4">
    <location>
        <begin position="95"/>
        <end position="114"/>
    </location>
</feature>